<accession>A0A9E7G088</accession>
<evidence type="ECO:0000256" key="1">
    <source>
        <dbReference type="SAM" id="MobiDB-lite"/>
    </source>
</evidence>
<evidence type="ECO:0000313" key="2">
    <source>
        <dbReference type="EMBL" id="URE02928.1"/>
    </source>
</evidence>
<reference evidence="2" key="1">
    <citation type="submission" date="2022-05" db="EMBL/GenBank/DDBJ databases">
        <title>The Musa troglodytarum L. genome provides insights into the mechanism of non-climacteric behaviour and enrichment of carotenoids.</title>
        <authorList>
            <person name="Wang J."/>
        </authorList>
    </citation>
    <scope>NUCLEOTIDE SEQUENCE</scope>
    <source>
        <tissue evidence="2">Leaf</tissue>
    </source>
</reference>
<dbReference type="Proteomes" id="UP001055439">
    <property type="component" value="Chromosome 5"/>
</dbReference>
<feature type="region of interest" description="Disordered" evidence="1">
    <location>
        <begin position="100"/>
        <end position="127"/>
    </location>
</feature>
<name>A0A9E7G088_9LILI</name>
<sequence length="167" mass="18104">MRSTSSGILMSRHHRPCIHVATEVSLRIPPCLSSLSNLSDMGAKQAKAVSKEGDGESADWSNLEPGLLELIAEQLVADTANHVRFGAVCKAWHVAAAVTTQRRTSPPHPATTRRLGSLSPLSPRGRARSRLQRLMDTAAVEQPPDKKDNSFTVGPLPPLWLTPTFII</sequence>
<proteinExistence type="predicted"/>
<dbReference type="EMBL" id="CP097507">
    <property type="protein sequence ID" value="URE02928.1"/>
    <property type="molecule type" value="Genomic_DNA"/>
</dbReference>
<evidence type="ECO:0000313" key="3">
    <source>
        <dbReference type="Proteomes" id="UP001055439"/>
    </source>
</evidence>
<gene>
    <name evidence="2" type="ORF">MUK42_33941</name>
</gene>
<dbReference type="AlphaFoldDB" id="A0A9E7G088"/>
<protein>
    <submittedName>
        <fullName evidence="2">Uncharacterized protein</fullName>
    </submittedName>
</protein>
<keyword evidence="3" id="KW-1185">Reference proteome</keyword>
<organism evidence="2 3">
    <name type="scientific">Musa troglodytarum</name>
    <name type="common">fe'i banana</name>
    <dbReference type="NCBI Taxonomy" id="320322"/>
    <lineage>
        <taxon>Eukaryota</taxon>
        <taxon>Viridiplantae</taxon>
        <taxon>Streptophyta</taxon>
        <taxon>Embryophyta</taxon>
        <taxon>Tracheophyta</taxon>
        <taxon>Spermatophyta</taxon>
        <taxon>Magnoliopsida</taxon>
        <taxon>Liliopsida</taxon>
        <taxon>Zingiberales</taxon>
        <taxon>Musaceae</taxon>
        <taxon>Musa</taxon>
    </lineage>
</organism>